<dbReference type="RefSeq" id="WP_147090757.1">
    <property type="nucleotide sequence ID" value="NZ_BAABJD010000002.1"/>
</dbReference>
<evidence type="ECO:0000256" key="1">
    <source>
        <dbReference type="SAM" id="SignalP"/>
    </source>
</evidence>
<evidence type="ECO:0000313" key="3">
    <source>
        <dbReference type="Proteomes" id="UP000321172"/>
    </source>
</evidence>
<reference evidence="2 3" key="1">
    <citation type="journal article" date="2013" name="J. Microbiol. Biotechnol.">
        <title>Novosphingobium ginsenosidimutans sp. nov., with the ability to convert ginsenoside.</title>
        <authorList>
            <person name="Kim J.K."/>
            <person name="He D."/>
            <person name="Liu Q.M."/>
            <person name="Park H.Y."/>
            <person name="Jung M.S."/>
            <person name="Yoon M.H."/>
            <person name="Kim S.C."/>
            <person name="Im W.T."/>
        </authorList>
    </citation>
    <scope>NUCLEOTIDE SEQUENCE [LARGE SCALE GENOMIC DNA]</scope>
    <source>
        <strain evidence="2 3">FW-6</strain>
    </source>
</reference>
<gene>
    <name evidence="2" type="ORF">FRF71_11335</name>
</gene>
<proteinExistence type="predicted"/>
<dbReference type="Proteomes" id="UP000321172">
    <property type="component" value="Chromosome"/>
</dbReference>
<dbReference type="EMBL" id="CP042345">
    <property type="protein sequence ID" value="QEA16678.1"/>
    <property type="molecule type" value="Genomic_DNA"/>
</dbReference>
<dbReference type="OrthoDB" id="6116092at2"/>
<evidence type="ECO:0000313" key="2">
    <source>
        <dbReference type="EMBL" id="QEA16678.1"/>
    </source>
</evidence>
<keyword evidence="1" id="KW-0732">Signal</keyword>
<feature type="chain" id="PRO_5023051024" evidence="1">
    <location>
        <begin position="22"/>
        <end position="186"/>
    </location>
</feature>
<keyword evidence="3" id="KW-1185">Reference proteome</keyword>
<protein>
    <submittedName>
        <fullName evidence="2">Uncharacterized protein</fullName>
    </submittedName>
</protein>
<sequence length="186" mass="19933">MVRFWSMIGLALAVAPSSLTAQTTPAERLEGALLPGYVVAYKAGDQQRSIREEVPQGENVQRWSRMITTQRFAGIAARIGAADFARLMTRGVIGSCPGATSSTPTELTVSGRPAAQLRVDCPQVPATGRPETFVLLVVSGEQDLLARQVAFRSVPTEDDLQWADAVLSGSVVCRSGDMDPPCDRND</sequence>
<dbReference type="AlphaFoldDB" id="A0A5B8S6D6"/>
<accession>A0A5B8S6D6</accession>
<organism evidence="2 3">
    <name type="scientific">Novosphingobium ginsenosidimutans</name>
    <dbReference type="NCBI Taxonomy" id="1176536"/>
    <lineage>
        <taxon>Bacteria</taxon>
        <taxon>Pseudomonadati</taxon>
        <taxon>Pseudomonadota</taxon>
        <taxon>Alphaproteobacteria</taxon>
        <taxon>Sphingomonadales</taxon>
        <taxon>Sphingomonadaceae</taxon>
        <taxon>Novosphingobium</taxon>
    </lineage>
</organism>
<name>A0A5B8S6D6_9SPHN</name>
<feature type="signal peptide" evidence="1">
    <location>
        <begin position="1"/>
        <end position="21"/>
    </location>
</feature>
<dbReference type="KEGG" id="ngf:FRF71_11335"/>